<gene>
    <name evidence="2" type="ORF">QWJ38_08965</name>
</gene>
<evidence type="ECO:0000313" key="2">
    <source>
        <dbReference type="EMBL" id="MDN3920404.1"/>
    </source>
</evidence>
<comment type="caution">
    <text evidence="2">The sequence shown here is derived from an EMBL/GenBank/DDBJ whole genome shotgun (WGS) entry which is preliminary data.</text>
</comment>
<evidence type="ECO:0000259" key="1">
    <source>
        <dbReference type="Pfam" id="PF18563"/>
    </source>
</evidence>
<dbReference type="Gene3D" id="1.10.10.1830">
    <property type="entry name" value="Non-ribosomal peptide synthase, adenylation domain"/>
    <property type="match status" value="1"/>
</dbReference>
<dbReference type="InterPro" id="IPR044894">
    <property type="entry name" value="TubC_N_sf"/>
</dbReference>
<keyword evidence="3" id="KW-1185">Reference proteome</keyword>
<evidence type="ECO:0000313" key="3">
    <source>
        <dbReference type="Proteomes" id="UP001228044"/>
    </source>
</evidence>
<dbReference type="EMBL" id="JAUHHC010000002">
    <property type="protein sequence ID" value="MDN3920404.1"/>
    <property type="molecule type" value="Genomic_DNA"/>
</dbReference>
<dbReference type="Pfam" id="PF18563">
    <property type="entry name" value="TubC_N"/>
    <property type="match status" value="1"/>
</dbReference>
<dbReference type="Proteomes" id="UP001228044">
    <property type="component" value="Unassembled WGS sequence"/>
</dbReference>
<protein>
    <recommendedName>
        <fullName evidence="1">TubC N-terminal docking domain-containing protein</fullName>
    </recommendedName>
</protein>
<organism evidence="2 3">
    <name type="scientific">Roseateles violae</name>
    <dbReference type="NCBI Taxonomy" id="3058042"/>
    <lineage>
        <taxon>Bacteria</taxon>
        <taxon>Pseudomonadati</taxon>
        <taxon>Pseudomonadota</taxon>
        <taxon>Betaproteobacteria</taxon>
        <taxon>Burkholderiales</taxon>
        <taxon>Sphaerotilaceae</taxon>
        <taxon>Roseateles</taxon>
    </lineage>
</organism>
<name>A0ABT8DU17_9BURK</name>
<feature type="domain" description="TubC N-terminal docking" evidence="1">
    <location>
        <begin position="4"/>
        <end position="52"/>
    </location>
</feature>
<dbReference type="RefSeq" id="WP_290358704.1">
    <property type="nucleotide sequence ID" value="NZ_JAUHHC010000002.1"/>
</dbReference>
<sequence>MGAHELLLHLRGAGLDLAAEGDRLTVAPRELLTDAMRAAIKMHKPALLEALRPGAEEAAGCAAVGDSVLDDRIVCTDCLHFRPNGMQCRNRWVAGVPRELGADLATKPQRCPGFRAAAARHAH</sequence>
<proteinExistence type="predicted"/>
<accession>A0ABT8DU17</accession>
<dbReference type="InterPro" id="IPR041464">
    <property type="entry name" value="TubC_N"/>
</dbReference>
<reference evidence="2 3" key="1">
    <citation type="submission" date="2023-06" db="EMBL/GenBank/DDBJ databases">
        <title>Pelomonas sp. PFR6 16S ribosomal RNA gene Genome sequencing and assembly.</title>
        <authorList>
            <person name="Woo H."/>
        </authorList>
    </citation>
    <scope>NUCLEOTIDE SEQUENCE [LARGE SCALE GENOMIC DNA]</scope>
    <source>
        <strain evidence="2 3">PFR6</strain>
    </source>
</reference>